<dbReference type="InterPro" id="IPR037401">
    <property type="entry name" value="SnoaL-like"/>
</dbReference>
<keyword evidence="3" id="KW-1185">Reference proteome</keyword>
<dbReference type="OrthoDB" id="350084at2157"/>
<evidence type="ECO:0000259" key="1">
    <source>
        <dbReference type="Pfam" id="PF13577"/>
    </source>
</evidence>
<dbReference type="EMBL" id="QKNX01000001">
    <property type="protein sequence ID" value="TKR28115.1"/>
    <property type="molecule type" value="Genomic_DNA"/>
</dbReference>
<evidence type="ECO:0000313" key="2">
    <source>
        <dbReference type="EMBL" id="TKR28115.1"/>
    </source>
</evidence>
<dbReference type="RefSeq" id="WP_137275414.1">
    <property type="nucleotide sequence ID" value="NZ_QKNX01000001.1"/>
</dbReference>
<organism evidence="2 3">
    <name type="scientific">Natronomonas salsuginis</name>
    <dbReference type="NCBI Taxonomy" id="2217661"/>
    <lineage>
        <taxon>Archaea</taxon>
        <taxon>Methanobacteriati</taxon>
        <taxon>Methanobacteriota</taxon>
        <taxon>Stenosarchaea group</taxon>
        <taxon>Halobacteria</taxon>
        <taxon>Halobacteriales</taxon>
        <taxon>Natronomonadaceae</taxon>
        <taxon>Natronomonas</taxon>
    </lineage>
</organism>
<dbReference type="InterPro" id="IPR032710">
    <property type="entry name" value="NTF2-like_dom_sf"/>
</dbReference>
<comment type="caution">
    <text evidence="2">The sequence shown here is derived from an EMBL/GenBank/DDBJ whole genome shotgun (WGS) entry which is preliminary data.</text>
</comment>
<dbReference type="Gene3D" id="3.10.450.50">
    <property type="match status" value="1"/>
</dbReference>
<dbReference type="SUPFAM" id="SSF54427">
    <property type="entry name" value="NTF2-like"/>
    <property type="match status" value="1"/>
</dbReference>
<accession>A0A4U5JGY1</accession>
<dbReference type="Pfam" id="PF13577">
    <property type="entry name" value="SnoaL_4"/>
    <property type="match status" value="1"/>
</dbReference>
<dbReference type="AlphaFoldDB" id="A0A4U5JGY1"/>
<protein>
    <submittedName>
        <fullName evidence="2">Nuclear transport factor 2 family protein</fullName>
    </submittedName>
</protein>
<dbReference type="Proteomes" id="UP000308037">
    <property type="component" value="Unassembled WGS sequence"/>
</dbReference>
<feature type="domain" description="SnoaL-like" evidence="1">
    <location>
        <begin position="2"/>
        <end position="111"/>
    </location>
</feature>
<proteinExistence type="predicted"/>
<evidence type="ECO:0000313" key="3">
    <source>
        <dbReference type="Proteomes" id="UP000308037"/>
    </source>
</evidence>
<name>A0A4U5JGY1_9EURY</name>
<reference evidence="2 3" key="1">
    <citation type="submission" date="2019-04" db="EMBL/GenBank/DDBJ databases">
        <title>Natronomonas sp. F20-122 a newhaloarchaeon isolated from a saline saltern of Isla Bacuta, Huelva, Spain.</title>
        <authorList>
            <person name="Duran-Viseras A."/>
            <person name="Sanchez-Porro C."/>
            <person name="Ventosa A."/>
        </authorList>
    </citation>
    <scope>NUCLEOTIDE SEQUENCE [LARGE SCALE GENOMIC DNA]</scope>
    <source>
        <strain evidence="2 3">F20-122</strain>
    </source>
</reference>
<gene>
    <name evidence="2" type="ORF">DM868_03280</name>
</gene>
<sequence>MKHEYCYATDDLDVDRIVATFTPDGVLDVPIHEHIEGHDGLAAYFEWFAEREYQTRAHNVFNHVIDVDRDTATGEWYYMVLYTLPGRNAETSHGHDDVEFVRTDDGWKLSSTSARRRITREVSADAIE</sequence>